<sequence length="339" mass="38582">MRILIIGGSGLISTAITRQLVQCGENVTLYNRGKSPLRIEDKVQHIQGDRRDFAAFEKQMSDAERFDCIIDMVCYTPEEANSAVRAFSGRTGQYIFCSTVDVYTRPADGYPYYENSPRNPRSEYGKNKAHCEDIFLQAHRQGKFPVTILRPAHTYGEGGSIIHTLGWSTTYLDRIRKGKPIVVHGDGNSLWVSCHVDDVARAFVVAAGKQQTIGRSYHLTGEDWRSWNRYHQQVAEALGAPDPQLVHIPTELLARIAPKRLDTTLFNFQFSNIFDNTAARNELDFRYTVPWLDGVRRTVAWLDEHNRIENSDNDPFDDQVISAWQRLSTQMIQELEGLA</sequence>
<comment type="caution">
    <text evidence="3">The sequence shown here is derived from an EMBL/GenBank/DDBJ whole genome shotgun (WGS) entry which is preliminary data.</text>
</comment>
<evidence type="ECO:0000313" key="3">
    <source>
        <dbReference type="EMBL" id="GCE10795.1"/>
    </source>
</evidence>
<keyword evidence="4" id="KW-1185">Reference proteome</keyword>
<dbReference type="EMBL" id="BIFR01000001">
    <property type="protein sequence ID" value="GCE10795.1"/>
    <property type="molecule type" value="Genomic_DNA"/>
</dbReference>
<accession>A0A401ZV52</accession>
<dbReference type="InterPro" id="IPR001509">
    <property type="entry name" value="Epimerase_deHydtase"/>
</dbReference>
<dbReference type="AlphaFoldDB" id="A0A401ZV52"/>
<evidence type="ECO:0000259" key="2">
    <source>
        <dbReference type="Pfam" id="PF01370"/>
    </source>
</evidence>
<comment type="similarity">
    <text evidence="1">Belongs to the NAD(P)-dependent epimerase/dehydratase family.</text>
</comment>
<dbReference type="Proteomes" id="UP000287352">
    <property type="component" value="Unassembled WGS sequence"/>
</dbReference>
<dbReference type="OrthoDB" id="9776016at2"/>
<protein>
    <recommendedName>
        <fullName evidence="2">NAD-dependent epimerase/dehydratase domain-containing protein</fullName>
    </recommendedName>
</protein>
<dbReference type="Gene3D" id="3.40.50.720">
    <property type="entry name" value="NAD(P)-binding Rossmann-like Domain"/>
    <property type="match status" value="1"/>
</dbReference>
<dbReference type="PANTHER" id="PTHR43000">
    <property type="entry name" value="DTDP-D-GLUCOSE 4,6-DEHYDRATASE-RELATED"/>
    <property type="match status" value="1"/>
</dbReference>
<name>A0A401ZV52_9CHLR</name>
<dbReference type="InterPro" id="IPR036291">
    <property type="entry name" value="NAD(P)-bd_dom_sf"/>
</dbReference>
<dbReference type="Pfam" id="PF01370">
    <property type="entry name" value="Epimerase"/>
    <property type="match status" value="1"/>
</dbReference>
<gene>
    <name evidence="3" type="ORF">KTT_06540</name>
</gene>
<evidence type="ECO:0000256" key="1">
    <source>
        <dbReference type="ARBA" id="ARBA00007637"/>
    </source>
</evidence>
<organism evidence="3 4">
    <name type="scientific">Tengunoibacter tsumagoiensis</name>
    <dbReference type="NCBI Taxonomy" id="2014871"/>
    <lineage>
        <taxon>Bacteria</taxon>
        <taxon>Bacillati</taxon>
        <taxon>Chloroflexota</taxon>
        <taxon>Ktedonobacteria</taxon>
        <taxon>Ktedonobacterales</taxon>
        <taxon>Dictyobacteraceae</taxon>
        <taxon>Tengunoibacter</taxon>
    </lineage>
</organism>
<dbReference type="RefSeq" id="WP_126578368.1">
    <property type="nucleotide sequence ID" value="NZ_BIFR01000001.1"/>
</dbReference>
<feature type="domain" description="NAD-dependent epimerase/dehydratase" evidence="2">
    <location>
        <begin position="3"/>
        <end position="212"/>
    </location>
</feature>
<dbReference type="SUPFAM" id="SSF51735">
    <property type="entry name" value="NAD(P)-binding Rossmann-fold domains"/>
    <property type="match status" value="1"/>
</dbReference>
<proteinExistence type="inferred from homology"/>
<evidence type="ECO:0000313" key="4">
    <source>
        <dbReference type="Proteomes" id="UP000287352"/>
    </source>
</evidence>
<reference evidence="4" key="1">
    <citation type="submission" date="2018-12" db="EMBL/GenBank/DDBJ databases">
        <title>Tengunoibacter tsumagoiensis gen. nov., sp. nov., Dictyobacter kobayashii sp. nov., D. alpinus sp. nov., and D. joshuensis sp. nov. and description of Dictyobacteraceae fam. nov. within the order Ktedonobacterales isolated from Tengu-no-mugimeshi.</title>
        <authorList>
            <person name="Wang C.M."/>
            <person name="Zheng Y."/>
            <person name="Sakai Y."/>
            <person name="Toyoda A."/>
            <person name="Minakuchi Y."/>
            <person name="Abe K."/>
            <person name="Yokota A."/>
            <person name="Yabe S."/>
        </authorList>
    </citation>
    <scope>NUCLEOTIDE SEQUENCE [LARGE SCALE GENOMIC DNA]</scope>
    <source>
        <strain evidence="4">Uno3</strain>
    </source>
</reference>